<keyword evidence="2" id="KW-1185">Reference proteome</keyword>
<dbReference type="AlphaFoldDB" id="A0A182M155"/>
<reference evidence="1" key="2">
    <citation type="submission" date="2020-05" db="UniProtKB">
        <authorList>
            <consortium name="EnsemblMetazoa"/>
        </authorList>
    </citation>
    <scope>IDENTIFICATION</scope>
    <source>
        <strain evidence="1">A-37</strain>
    </source>
</reference>
<sequence>MRITELAVPEDINDYLLGIGDVTDYNGVPWTLRLDVELDATLVNGLSGNYGKINAANHIHYETLPSPFQAVYQGSGAPMAYAVASSNITSAAVLFRYRLDRVYRDHTDSLCYTLPGGVALPGLMTANTVFTSCPQWNTGYYREMERYSDDVTLAYCLGVRATRPE</sequence>
<protein>
    <submittedName>
        <fullName evidence="1">Uncharacterized protein</fullName>
    </submittedName>
</protein>
<dbReference type="VEuPathDB" id="VectorBase:ACUA006929"/>
<reference evidence="2" key="1">
    <citation type="submission" date="2013-09" db="EMBL/GenBank/DDBJ databases">
        <title>The Genome Sequence of Anopheles culicifacies species A.</title>
        <authorList>
            <consortium name="The Broad Institute Genomics Platform"/>
            <person name="Neafsey D.E."/>
            <person name="Besansky N."/>
            <person name="Howell P."/>
            <person name="Walton C."/>
            <person name="Young S.K."/>
            <person name="Zeng Q."/>
            <person name="Gargeya S."/>
            <person name="Fitzgerald M."/>
            <person name="Haas B."/>
            <person name="Abouelleil A."/>
            <person name="Allen A.W."/>
            <person name="Alvarado L."/>
            <person name="Arachchi H.M."/>
            <person name="Berlin A.M."/>
            <person name="Chapman S.B."/>
            <person name="Gainer-Dewar J."/>
            <person name="Goldberg J."/>
            <person name="Griggs A."/>
            <person name="Gujja S."/>
            <person name="Hansen M."/>
            <person name="Howarth C."/>
            <person name="Imamovic A."/>
            <person name="Ireland A."/>
            <person name="Larimer J."/>
            <person name="McCowan C."/>
            <person name="Murphy C."/>
            <person name="Pearson M."/>
            <person name="Poon T.W."/>
            <person name="Priest M."/>
            <person name="Roberts A."/>
            <person name="Saif S."/>
            <person name="Shea T."/>
            <person name="Sisk P."/>
            <person name="Sykes S."/>
            <person name="Wortman J."/>
            <person name="Nusbaum C."/>
            <person name="Birren B."/>
        </authorList>
    </citation>
    <scope>NUCLEOTIDE SEQUENCE [LARGE SCALE GENOMIC DNA]</scope>
    <source>
        <strain evidence="2">A-37</strain>
    </source>
</reference>
<proteinExistence type="predicted"/>
<evidence type="ECO:0000313" key="1">
    <source>
        <dbReference type="EnsemblMetazoa" id="ACUA006929-PA"/>
    </source>
</evidence>
<dbReference type="EMBL" id="AXCM01020534">
    <property type="status" value="NOT_ANNOTATED_CDS"/>
    <property type="molecule type" value="Genomic_DNA"/>
</dbReference>
<dbReference type="Proteomes" id="UP000075883">
    <property type="component" value="Unassembled WGS sequence"/>
</dbReference>
<evidence type="ECO:0000313" key="2">
    <source>
        <dbReference type="Proteomes" id="UP000075883"/>
    </source>
</evidence>
<name>A0A182M155_9DIPT</name>
<dbReference type="EnsemblMetazoa" id="ACUA006929-RA">
    <property type="protein sequence ID" value="ACUA006929-PA"/>
    <property type="gene ID" value="ACUA006929"/>
</dbReference>
<organism evidence="1 2">
    <name type="scientific">Anopheles culicifacies</name>
    <dbReference type="NCBI Taxonomy" id="139723"/>
    <lineage>
        <taxon>Eukaryota</taxon>
        <taxon>Metazoa</taxon>
        <taxon>Ecdysozoa</taxon>
        <taxon>Arthropoda</taxon>
        <taxon>Hexapoda</taxon>
        <taxon>Insecta</taxon>
        <taxon>Pterygota</taxon>
        <taxon>Neoptera</taxon>
        <taxon>Endopterygota</taxon>
        <taxon>Diptera</taxon>
        <taxon>Nematocera</taxon>
        <taxon>Culicoidea</taxon>
        <taxon>Culicidae</taxon>
        <taxon>Anophelinae</taxon>
        <taxon>Anopheles</taxon>
        <taxon>culicifacies species complex</taxon>
    </lineage>
</organism>
<accession>A0A182M155</accession>